<dbReference type="SUPFAM" id="SSF69118">
    <property type="entry name" value="AhpD-like"/>
    <property type="match status" value="1"/>
</dbReference>
<dbReference type="Proteomes" id="UP000249688">
    <property type="component" value="Unassembled WGS sequence"/>
</dbReference>
<protein>
    <submittedName>
        <fullName evidence="1">4-carboxymuconolactone decarboxylase</fullName>
    </submittedName>
</protein>
<evidence type="ECO:0000313" key="1">
    <source>
        <dbReference type="EMBL" id="PZW49027.1"/>
    </source>
</evidence>
<dbReference type="OrthoDB" id="9129225at2"/>
<keyword evidence="2" id="KW-1185">Reference proteome</keyword>
<dbReference type="PANTHER" id="PTHR34846">
    <property type="entry name" value="4-CARBOXYMUCONOLACTONE DECARBOXYLASE FAMILY PROTEIN (AFU_ORTHOLOGUE AFUA_6G11590)"/>
    <property type="match status" value="1"/>
</dbReference>
<comment type="caution">
    <text evidence="1">The sequence shown here is derived from an EMBL/GenBank/DDBJ whole genome shotgun (WGS) entry which is preliminary data.</text>
</comment>
<dbReference type="Gene3D" id="1.20.1290.10">
    <property type="entry name" value="AhpD-like"/>
    <property type="match status" value="1"/>
</dbReference>
<dbReference type="PANTHER" id="PTHR34846:SF11">
    <property type="entry name" value="4-CARBOXYMUCONOLACTONE DECARBOXYLASE FAMILY PROTEIN (AFU_ORTHOLOGUE AFUA_6G11590)"/>
    <property type="match status" value="1"/>
</dbReference>
<name>A0A2W7IP79_9PROT</name>
<dbReference type="EMBL" id="QKYU01000003">
    <property type="protein sequence ID" value="PZW49027.1"/>
    <property type="molecule type" value="Genomic_DNA"/>
</dbReference>
<sequence length="185" mass="20016">MTDRCRIALPAEKDWTAAQAQAVAEVTAGRRGRIPGPMIAWLASPELARRAQTLGEFCRYETMLGPVLSELAILLTARHWTSHYEWIAHKRAALEAGLAAAVISDIAARRRPGLTTPAEWAVYNVSQSLLETRGVPEALYAEGVAALGERGMVELVGLLGYYAMVSMTLNTFGIGLPESVAPELL</sequence>
<proteinExistence type="predicted"/>
<gene>
    <name evidence="1" type="ORF">C8P66_10352</name>
</gene>
<dbReference type="InterPro" id="IPR029032">
    <property type="entry name" value="AhpD-like"/>
</dbReference>
<evidence type="ECO:0000313" key="2">
    <source>
        <dbReference type="Proteomes" id="UP000249688"/>
    </source>
</evidence>
<organism evidence="1 2">
    <name type="scientific">Humitalea rosea</name>
    <dbReference type="NCBI Taxonomy" id="990373"/>
    <lineage>
        <taxon>Bacteria</taxon>
        <taxon>Pseudomonadati</taxon>
        <taxon>Pseudomonadota</taxon>
        <taxon>Alphaproteobacteria</taxon>
        <taxon>Acetobacterales</taxon>
        <taxon>Roseomonadaceae</taxon>
        <taxon>Humitalea</taxon>
    </lineage>
</organism>
<dbReference type="AlphaFoldDB" id="A0A2W7IP79"/>
<reference evidence="1 2" key="1">
    <citation type="submission" date="2018-06" db="EMBL/GenBank/DDBJ databases">
        <title>Genomic Encyclopedia of Archaeal and Bacterial Type Strains, Phase II (KMG-II): from individual species to whole genera.</title>
        <authorList>
            <person name="Goeker M."/>
        </authorList>
    </citation>
    <scope>NUCLEOTIDE SEQUENCE [LARGE SCALE GENOMIC DNA]</scope>
    <source>
        <strain evidence="1 2">DSM 24525</strain>
    </source>
</reference>
<dbReference type="RefSeq" id="WP_111396744.1">
    <property type="nucleotide sequence ID" value="NZ_QKYU01000003.1"/>
</dbReference>
<accession>A0A2W7IP79</accession>